<evidence type="ECO:0008006" key="6">
    <source>
        <dbReference type="Google" id="ProtNLM"/>
    </source>
</evidence>
<evidence type="ECO:0000313" key="3">
    <source>
        <dbReference type="EMBL" id="AWL60451.1"/>
    </source>
</evidence>
<geneLocation type="plasmid" evidence="4">
    <name>pcav2018-177</name>
</geneLocation>
<name>A0AA35MKL3_9ENTR</name>
<accession>A0AA35MKL3</accession>
<feature type="coiled-coil region" evidence="1">
    <location>
        <begin position="4"/>
        <end position="49"/>
    </location>
</feature>
<geneLocation type="plasmid" evidence="2">
    <name>pCAV1947-173</name>
</geneLocation>
<keyword evidence="3" id="KW-0614">Plasmid</keyword>
<evidence type="ECO:0000313" key="5">
    <source>
        <dbReference type="Proteomes" id="UP000245760"/>
    </source>
</evidence>
<evidence type="ECO:0000313" key="2">
    <source>
        <dbReference type="EMBL" id="AWL54552.1"/>
    </source>
</evidence>
<sequence length="80" mass="9377">MSKESELEFRTKELERQMKGVQRRIEVVNAKYDSQTKKQERRIRDLEIKTAVQSGVTQREVANIYELSPGRVNQIIKKVG</sequence>
<dbReference type="Proteomes" id="UP000245649">
    <property type="component" value="Plasmid pCAV2018-177"/>
</dbReference>
<protein>
    <recommendedName>
        <fullName evidence="6">RNA polymerase sigma-70 region 4 domain-containing protein</fullName>
    </recommendedName>
</protein>
<geneLocation type="plasmid" evidence="5">
    <name>pcav1947-173</name>
</geneLocation>
<geneLocation type="plasmid" evidence="3">
    <name>pCAV2018-177</name>
</geneLocation>
<dbReference type="Proteomes" id="UP000245760">
    <property type="component" value="Plasmid pCAV1947-173"/>
</dbReference>
<dbReference type="AlphaFoldDB" id="A0AA35MKL3"/>
<gene>
    <name evidence="3" type="ORF">DKC00_01125</name>
    <name evidence="2" type="ORF">DKC11_01130</name>
</gene>
<evidence type="ECO:0000313" key="4">
    <source>
        <dbReference type="Proteomes" id="UP000245649"/>
    </source>
</evidence>
<keyword evidence="5" id="KW-1185">Reference proteome</keyword>
<evidence type="ECO:0000256" key="1">
    <source>
        <dbReference type="SAM" id="Coils"/>
    </source>
</evidence>
<organism evidence="3 4">
    <name type="scientific">Klebsiella quasipneumoniae</name>
    <dbReference type="NCBI Taxonomy" id="1463165"/>
    <lineage>
        <taxon>Bacteria</taxon>
        <taxon>Pseudomonadati</taxon>
        <taxon>Pseudomonadota</taxon>
        <taxon>Gammaproteobacteria</taxon>
        <taxon>Enterobacterales</taxon>
        <taxon>Enterobacteriaceae</taxon>
        <taxon>Klebsiella/Raoultella group</taxon>
        <taxon>Klebsiella</taxon>
        <taxon>Klebsiella pneumoniae complex</taxon>
    </lineage>
</organism>
<keyword evidence="1" id="KW-0175">Coiled coil</keyword>
<reference evidence="4 5" key="1">
    <citation type="submission" date="2018-05" db="EMBL/GenBank/DDBJ databases">
        <title>Klebsiella quasipneumonaiae provides a window into carbapenemase gene transfer, plasmid rearrangements and nosocomial acquisition from the hospital environment.</title>
        <authorList>
            <person name="Mathers A.J."/>
            <person name="Vegesana K."/>
            <person name="Stoesser N."/>
            <person name="Crook D."/>
            <person name="Vaughan A."/>
            <person name="Barry K."/>
            <person name="Parikh H."/>
            <person name="Sebra R."/>
            <person name="Kotay S."/>
            <person name="Walker A.S."/>
            <person name="Sheppard A.E."/>
        </authorList>
    </citation>
    <scope>NUCLEOTIDE SEQUENCE [LARGE SCALE GENOMIC DNA]</scope>
    <source>
        <strain evidence="2 5">CAV1947</strain>
        <strain evidence="3 4">CAV2018</strain>
        <plasmid evidence="5">pcav1947-173</plasmid>
        <plasmid evidence="2">pCAV1947-173</plasmid>
        <plasmid evidence="4">pcav2018-177</plasmid>
        <plasmid evidence="3">pCAV2018-177</plasmid>
    </source>
</reference>
<dbReference type="EMBL" id="CP029430">
    <property type="protein sequence ID" value="AWL60451.1"/>
    <property type="molecule type" value="Genomic_DNA"/>
</dbReference>
<dbReference type="RefSeq" id="WP_074196216.1">
    <property type="nucleotide sequence ID" value="NZ_CAAGYW010000035.1"/>
</dbReference>
<dbReference type="EMBL" id="CP029441">
    <property type="protein sequence ID" value="AWL54552.1"/>
    <property type="molecule type" value="Genomic_DNA"/>
</dbReference>
<proteinExistence type="predicted"/>